<proteinExistence type="predicted"/>
<evidence type="ECO:0000313" key="3">
    <source>
        <dbReference type="EMBL" id="CAB4914881.1"/>
    </source>
</evidence>
<dbReference type="Gene3D" id="3.40.50.2300">
    <property type="match status" value="2"/>
</dbReference>
<dbReference type="EMBL" id="CAFBMO010000070">
    <property type="protein sequence ID" value="CAB4914881.1"/>
    <property type="molecule type" value="Genomic_DNA"/>
</dbReference>
<organism evidence="3">
    <name type="scientific">freshwater metagenome</name>
    <dbReference type="NCBI Taxonomy" id="449393"/>
    <lineage>
        <taxon>unclassified sequences</taxon>
        <taxon>metagenomes</taxon>
        <taxon>ecological metagenomes</taxon>
    </lineage>
</organism>
<dbReference type="PANTHER" id="PTHR47235:SF1">
    <property type="entry name" value="BLR6548 PROTEIN"/>
    <property type="match status" value="1"/>
</dbReference>
<reference evidence="3" key="1">
    <citation type="submission" date="2020-05" db="EMBL/GenBank/DDBJ databases">
        <authorList>
            <person name="Chiriac C."/>
            <person name="Salcher M."/>
            <person name="Ghai R."/>
            <person name="Kavagutti S V."/>
        </authorList>
    </citation>
    <scope>NUCLEOTIDE SEQUENCE</scope>
</reference>
<dbReference type="InterPro" id="IPR028082">
    <property type="entry name" value="Peripla_BP_I"/>
</dbReference>
<dbReference type="Pfam" id="PF13458">
    <property type="entry name" value="Peripla_BP_6"/>
    <property type="match status" value="1"/>
</dbReference>
<keyword evidence="1" id="KW-0732">Signal</keyword>
<dbReference type="InterPro" id="IPR028081">
    <property type="entry name" value="Leu-bd"/>
</dbReference>
<evidence type="ECO:0000256" key="1">
    <source>
        <dbReference type="ARBA" id="ARBA00022729"/>
    </source>
</evidence>
<dbReference type="AlphaFoldDB" id="A0A6J7H1Y8"/>
<dbReference type="PANTHER" id="PTHR47235">
    <property type="entry name" value="BLR6548 PROTEIN"/>
    <property type="match status" value="1"/>
</dbReference>
<feature type="domain" description="Leucine-binding protein" evidence="2">
    <location>
        <begin position="51"/>
        <end position="393"/>
    </location>
</feature>
<gene>
    <name evidence="3" type="ORF">UFOPK3576_01359</name>
</gene>
<dbReference type="SUPFAM" id="SSF53822">
    <property type="entry name" value="Periplasmic binding protein-like I"/>
    <property type="match status" value="1"/>
</dbReference>
<evidence type="ECO:0000259" key="2">
    <source>
        <dbReference type="Pfam" id="PF13458"/>
    </source>
</evidence>
<protein>
    <submittedName>
        <fullName evidence="3">Unannotated protein</fullName>
    </submittedName>
</protein>
<accession>A0A6J7H1Y8</accession>
<dbReference type="PROSITE" id="PS51257">
    <property type="entry name" value="PROKAR_LIPOPROTEIN"/>
    <property type="match status" value="1"/>
</dbReference>
<name>A0A6J7H1Y8_9ZZZZ</name>
<sequence length="412" mass="42046">MKLHAVVTVGLVTALSLAACGGSDGDQQSNSSLSPAPTRTCTSVPGVSDTSIQLGVVFPKTGAAASTFANFDAAAQLRINEINALDGINGRTVVLNIYDDRNDATTQLNVAKQAMKDGVFGIIAASQQQSMYPTLKQANVPITGVPNLPPYASDLNAFGVTGAYSTGYTSTAAAQRFRKIKATSIATVSLKSPGALIAAQGFVATLPSQALKPALPIQTVTSSSSSTLTIAQAIVKAKADGVNVIAPVAVGQALAKSLKSLGSANIPVMVSGLIDPATVVDARGVLDGAIGVPYGFVPLQLNTPEVKRYVAGMAAAGANPYSSFAPLGYIAADLMIAGLSAAGQCPTRDDFIRIERGVTDYTAGNMLPGKISFAPGVTPDGDPAKCSWFITVRGDSLLPDTGPTCGQLLKTQ</sequence>